<name>A0A8A0RTI3_9FIRM</name>
<evidence type="ECO:0000313" key="2">
    <source>
        <dbReference type="EMBL" id="QSQ10627.1"/>
    </source>
</evidence>
<keyword evidence="1" id="KW-0472">Membrane</keyword>
<gene>
    <name evidence="2" type="ORF">H0A61_03037</name>
</gene>
<evidence type="ECO:0000313" key="3">
    <source>
        <dbReference type="Proteomes" id="UP000662904"/>
    </source>
</evidence>
<accession>A0A8A0RTI3</accession>
<feature type="transmembrane region" description="Helical" evidence="1">
    <location>
        <begin position="7"/>
        <end position="27"/>
    </location>
</feature>
<dbReference type="EMBL" id="CP059066">
    <property type="protein sequence ID" value="QSQ10627.1"/>
    <property type="molecule type" value="Genomic_DNA"/>
</dbReference>
<dbReference type="KEGG" id="kme:H0A61_03037"/>
<dbReference type="RefSeq" id="WP_206707933.1">
    <property type="nucleotide sequence ID" value="NZ_CP059066.1"/>
</dbReference>
<sequence>MITLAGLLKFLLFIVGAFFIPLMIGWLQDFCRAETYSGDAYLLQLTETEKDDKSNIITFKNGMPLIARKIKDYPPSIQKLLKKRDSFFACNFVKPSEFREKIPMPASKLKITIPSSGKVGIVDVIVGGWLCDKNGRILYYENPEDIPVHMIYNLYKAPIGVLNFERIPDSTIKDENSELCRIPSA</sequence>
<evidence type="ECO:0000256" key="1">
    <source>
        <dbReference type="SAM" id="Phobius"/>
    </source>
</evidence>
<reference evidence="2" key="1">
    <citation type="submission" date="2020-07" db="EMBL/GenBank/DDBJ databases">
        <title>Koleobacter methoxysyntrophicus gen. nov., sp. nov., a novel anaerobic bacterium isolated from deep subsurface oil field and proposal of Koleobacterales ord. nov. in the phylum Firmicutes.</title>
        <authorList>
            <person name="Sakamoto S."/>
            <person name="Tamaki H."/>
        </authorList>
    </citation>
    <scope>NUCLEOTIDE SEQUENCE</scope>
    <source>
        <strain evidence="2">NRmbB1</strain>
    </source>
</reference>
<proteinExistence type="predicted"/>
<keyword evidence="1" id="KW-1133">Transmembrane helix</keyword>
<dbReference type="AlphaFoldDB" id="A0A8A0RTI3"/>
<organism evidence="2 3">
    <name type="scientific">Koleobacter methoxysyntrophicus</name>
    <dbReference type="NCBI Taxonomy" id="2751313"/>
    <lineage>
        <taxon>Bacteria</taxon>
        <taxon>Bacillati</taxon>
        <taxon>Bacillota</taxon>
        <taxon>Clostridia</taxon>
        <taxon>Koleobacterales</taxon>
        <taxon>Koleobacteraceae</taxon>
        <taxon>Koleobacter</taxon>
    </lineage>
</organism>
<keyword evidence="3" id="KW-1185">Reference proteome</keyword>
<dbReference type="Proteomes" id="UP000662904">
    <property type="component" value="Chromosome"/>
</dbReference>
<protein>
    <submittedName>
        <fullName evidence="2">Uncharacterized protein</fullName>
    </submittedName>
</protein>
<keyword evidence="1" id="KW-0812">Transmembrane</keyword>